<dbReference type="Proteomes" id="UP001595989">
    <property type="component" value="Unassembled WGS sequence"/>
</dbReference>
<dbReference type="Pfam" id="PF01636">
    <property type="entry name" value="APH"/>
    <property type="match status" value="1"/>
</dbReference>
<keyword evidence="3" id="KW-1185">Reference proteome</keyword>
<gene>
    <name evidence="2" type="ORF">ACFO3D_12435</name>
</gene>
<dbReference type="InterPro" id="IPR002575">
    <property type="entry name" value="Aminoglycoside_PTrfase"/>
</dbReference>
<dbReference type="InterPro" id="IPR011009">
    <property type="entry name" value="Kinase-like_dom_sf"/>
</dbReference>
<comment type="caution">
    <text evidence="2">The sequence shown here is derived from an EMBL/GenBank/DDBJ whole genome shotgun (WGS) entry which is preliminary data.</text>
</comment>
<organism evidence="2 3">
    <name type="scientific">Virgibacillus kekensis</name>
    <dbReference type="NCBI Taxonomy" id="202261"/>
    <lineage>
        <taxon>Bacteria</taxon>
        <taxon>Bacillati</taxon>
        <taxon>Bacillota</taxon>
        <taxon>Bacilli</taxon>
        <taxon>Bacillales</taxon>
        <taxon>Bacillaceae</taxon>
        <taxon>Virgibacillus</taxon>
    </lineage>
</organism>
<evidence type="ECO:0000313" key="2">
    <source>
        <dbReference type="EMBL" id="MFC4559001.1"/>
    </source>
</evidence>
<dbReference type="SUPFAM" id="SSF56112">
    <property type="entry name" value="Protein kinase-like (PK-like)"/>
    <property type="match status" value="1"/>
</dbReference>
<name>A0ABV9DJT0_9BACI</name>
<dbReference type="RefSeq" id="WP_390296416.1">
    <property type="nucleotide sequence ID" value="NZ_JBHSFU010000007.1"/>
</dbReference>
<dbReference type="EMBL" id="JBHSFU010000007">
    <property type="protein sequence ID" value="MFC4559001.1"/>
    <property type="molecule type" value="Genomic_DNA"/>
</dbReference>
<protein>
    <submittedName>
        <fullName evidence="2">Phosphotransferase family protein</fullName>
    </submittedName>
</protein>
<evidence type="ECO:0000259" key="1">
    <source>
        <dbReference type="Pfam" id="PF01636"/>
    </source>
</evidence>
<evidence type="ECO:0000313" key="3">
    <source>
        <dbReference type="Proteomes" id="UP001595989"/>
    </source>
</evidence>
<dbReference type="Gene3D" id="3.90.1200.10">
    <property type="match status" value="1"/>
</dbReference>
<dbReference type="PANTHER" id="PTHR21310:SF42">
    <property type="entry name" value="BIFUNCTIONAL AAC_APH"/>
    <property type="match status" value="1"/>
</dbReference>
<dbReference type="Gene3D" id="3.30.200.20">
    <property type="entry name" value="Phosphorylase Kinase, domain 1"/>
    <property type="match status" value="1"/>
</dbReference>
<sequence length="284" mass="32411">MTNKLLDFIKTSLPKLEINSVQINDEGWDNDILIVNQQLVFRFPKTEAIADKIHAEAALLESLINKHLLIGLPVYHKLNDENGKLKCVYYDYIDGAPLKSCHPDKKSAMILGDFLTRLHQINPAQTDLKIERTYAFWENLFHSVQKEVFPLISNSEKEKIQAVFTGFLDDYKACQQLDTIVHGDLTASNIICKNREVTGVIDFTDAQIGDSAMDFAGFYWGWGPEFTHDVLAWYEGKEPAASILKRVQGFYGLQPAFHELLHAVRNNNKAEWDYALARFMELAD</sequence>
<accession>A0ABV9DJT0</accession>
<dbReference type="PANTHER" id="PTHR21310">
    <property type="entry name" value="AMINOGLYCOSIDE PHOSPHOTRANSFERASE-RELATED-RELATED"/>
    <property type="match status" value="1"/>
</dbReference>
<feature type="domain" description="Aminoglycoside phosphotransferase" evidence="1">
    <location>
        <begin position="22"/>
        <end position="235"/>
    </location>
</feature>
<reference evidence="3" key="1">
    <citation type="journal article" date="2019" name="Int. J. Syst. Evol. Microbiol.">
        <title>The Global Catalogue of Microorganisms (GCM) 10K type strain sequencing project: providing services to taxonomists for standard genome sequencing and annotation.</title>
        <authorList>
            <consortium name="The Broad Institute Genomics Platform"/>
            <consortium name="The Broad Institute Genome Sequencing Center for Infectious Disease"/>
            <person name="Wu L."/>
            <person name="Ma J."/>
        </authorList>
    </citation>
    <scope>NUCLEOTIDE SEQUENCE [LARGE SCALE GENOMIC DNA]</scope>
    <source>
        <strain evidence="3">CGMCC 4.7426</strain>
    </source>
</reference>
<dbReference type="InterPro" id="IPR051678">
    <property type="entry name" value="AGP_Transferase"/>
</dbReference>
<proteinExistence type="predicted"/>